<evidence type="ECO:0000313" key="3">
    <source>
        <dbReference type="Proteomes" id="UP000234271"/>
    </source>
</evidence>
<dbReference type="Proteomes" id="UP000234271">
    <property type="component" value="Chromosome"/>
</dbReference>
<dbReference type="Pfam" id="PF14238">
    <property type="entry name" value="DUF4340"/>
    <property type="match status" value="1"/>
</dbReference>
<dbReference type="GO" id="GO:0030345">
    <property type="term" value="F:structural constituent of tooth enamel"/>
    <property type="evidence" value="ECO:0007669"/>
    <property type="project" value="InterPro"/>
</dbReference>
<dbReference type="RefSeq" id="WP_062150159.1">
    <property type="nucleotide sequence ID" value="NZ_CP012373.2"/>
</dbReference>
<dbReference type="KEGG" id="blep:AL038_05460"/>
<gene>
    <name evidence="2" type="ORF">BLE401_00520</name>
</gene>
<dbReference type="EMBL" id="CP018889">
    <property type="protein sequence ID" value="AUI67326.1"/>
    <property type="molecule type" value="Genomic_DNA"/>
</dbReference>
<keyword evidence="3" id="KW-1185">Reference proteome</keyword>
<evidence type="ECO:0000259" key="1">
    <source>
        <dbReference type="Pfam" id="PF14238"/>
    </source>
</evidence>
<accession>A0A2N9YA35</accession>
<organism evidence="2 3">
    <name type="scientific">Beggiatoa leptomitoformis</name>
    <dbReference type="NCBI Taxonomy" id="288004"/>
    <lineage>
        <taxon>Bacteria</taxon>
        <taxon>Pseudomonadati</taxon>
        <taxon>Pseudomonadota</taxon>
        <taxon>Gammaproteobacteria</taxon>
        <taxon>Thiotrichales</taxon>
        <taxon>Thiotrichaceae</taxon>
        <taxon>Beggiatoa</taxon>
    </lineage>
</organism>
<evidence type="ECO:0000313" key="2">
    <source>
        <dbReference type="EMBL" id="AUI67326.1"/>
    </source>
</evidence>
<dbReference type="InterPro" id="IPR025641">
    <property type="entry name" value="DUF4340"/>
</dbReference>
<sequence length="390" mass="42161">MNIKSLSILAILTILAIFFAVQLTQKPQSPTTATNPITIFPNLMSVINEVSEIDVKAADQTTTLSRSTDGLWGLKEKSNYPADLTKVRNILMGFSNLKVLEAKTSNPEWYEKIGVEDVSTPSAKSTLITLKKPDGTGVASLIIGNNQRAKADSSQQEIFVRKPEDKQSWLVQGSLPVEKTALAWISNELTDIAMQRIQAVDVTQPSGKTIQISKTSATDETYKVADLPENAKVSQPDAVNQIATTLSNLTLEDVIASSELKGDEKAGVTAVFKTFDGLTVTLKTVEKDSKQYGQFTIAFTAPQVAEKVEDKGENAEKAADKPDPIKVTQAEAEKLQQTLTGWAYVIPASKMEALLKPQADFITTEPPQAAATDAIGEPSTVTTPLLPLLK</sequence>
<name>A0A2N9YA35_9GAMM</name>
<dbReference type="AlphaFoldDB" id="A0A2N9YA35"/>
<dbReference type="STRING" id="288004.AL038_05460"/>
<reference evidence="3" key="1">
    <citation type="submission" date="2016-12" db="EMBL/GenBank/DDBJ databases">
        <title>Complete Genome Sequence of Beggiatoa leptomitiformis D-401.</title>
        <authorList>
            <person name="Fomenkov A."/>
            <person name="Vincze T."/>
            <person name="Grabovich M."/>
            <person name="Anton B.P."/>
            <person name="Dubinina G."/>
            <person name="Orlova M."/>
            <person name="Belousova E."/>
            <person name="Roberts R.J."/>
        </authorList>
    </citation>
    <scope>NUCLEOTIDE SEQUENCE [LARGE SCALE GENOMIC DNA]</scope>
    <source>
        <strain evidence="3">D-401</strain>
    </source>
</reference>
<protein>
    <submittedName>
        <fullName evidence="2">DUF4340 domain-containing protein</fullName>
    </submittedName>
</protein>
<feature type="domain" description="DUF4340" evidence="1">
    <location>
        <begin position="72"/>
        <end position="259"/>
    </location>
</feature>
<proteinExistence type="predicted"/>
<dbReference type="OrthoDB" id="7008377at2"/>